<organism evidence="3 4">
    <name type="scientific">Brevundimonas balnearis</name>
    <dbReference type="NCBI Taxonomy" id="1572858"/>
    <lineage>
        <taxon>Bacteria</taxon>
        <taxon>Pseudomonadati</taxon>
        <taxon>Pseudomonadota</taxon>
        <taxon>Alphaproteobacteria</taxon>
        <taxon>Caulobacterales</taxon>
        <taxon>Caulobacteraceae</taxon>
        <taxon>Brevundimonas</taxon>
    </lineage>
</organism>
<proteinExistence type="predicted"/>
<feature type="transmembrane region" description="Helical" evidence="1">
    <location>
        <begin position="123"/>
        <end position="144"/>
    </location>
</feature>
<feature type="transmembrane region" description="Helical" evidence="1">
    <location>
        <begin position="218"/>
        <end position="236"/>
    </location>
</feature>
<evidence type="ECO:0000313" key="3">
    <source>
        <dbReference type="EMBL" id="MFC0632613.1"/>
    </source>
</evidence>
<keyword evidence="1" id="KW-0812">Transmembrane</keyword>
<feature type="transmembrane region" description="Helical" evidence="1">
    <location>
        <begin position="39"/>
        <end position="67"/>
    </location>
</feature>
<feature type="transmembrane region" description="Helical" evidence="1">
    <location>
        <begin position="273"/>
        <end position="294"/>
    </location>
</feature>
<feature type="transmembrane region" description="Helical" evidence="1">
    <location>
        <begin position="243"/>
        <end position="261"/>
    </location>
</feature>
<evidence type="ECO:0000259" key="2">
    <source>
        <dbReference type="Pfam" id="PF02517"/>
    </source>
</evidence>
<dbReference type="RefSeq" id="WP_376833718.1">
    <property type="nucleotide sequence ID" value="NZ_JBHLSW010000003.1"/>
</dbReference>
<reference evidence="3 4" key="1">
    <citation type="submission" date="2024-09" db="EMBL/GenBank/DDBJ databases">
        <authorList>
            <person name="Sun Q."/>
            <person name="Mori K."/>
        </authorList>
    </citation>
    <scope>NUCLEOTIDE SEQUENCE [LARGE SCALE GENOMIC DNA]</scope>
    <source>
        <strain evidence="3 4">NCAIM B.02621</strain>
    </source>
</reference>
<keyword evidence="1" id="KW-1133">Transmembrane helix</keyword>
<accession>A0ABV6R1S1</accession>
<keyword evidence="1" id="KW-0472">Membrane</keyword>
<evidence type="ECO:0000256" key="1">
    <source>
        <dbReference type="SAM" id="Phobius"/>
    </source>
</evidence>
<name>A0ABV6R1S1_9CAUL</name>
<feature type="domain" description="CAAX prenyl protease 2/Lysostaphin resistance protein A-like" evidence="2">
    <location>
        <begin position="164"/>
        <end position="254"/>
    </location>
</feature>
<gene>
    <name evidence="3" type="ORF">ACFFGE_01790</name>
</gene>
<dbReference type="Pfam" id="PF02517">
    <property type="entry name" value="Rce1-like"/>
    <property type="match status" value="1"/>
</dbReference>
<feature type="transmembrane region" description="Helical" evidence="1">
    <location>
        <begin position="164"/>
        <end position="183"/>
    </location>
</feature>
<sequence>MLVRLYSRPGAGHRRRMSRPFFPLLQPVRQSDRGAARAFGCLGLALVLIVGVAVAAAIAAALAGISMVEPDPDTRPEQLLLLIGVATGALGAAVLIAARVAYGRPFASFLWPSGFSGGRLATGMVVAVPAMIAGALAAAAVSALQGAPPSLADLPDPPSLSPTYVLAAAGALGLAAAAEEVIFRGVAQQLLVAWVRVVGVALVLQAIAFSAVHADPDPAAFAVRLIMGLTWGWAALRLGGIEFSTGLHLVNNLVLVMLVPLSEAMRVDRDIGWAGPASQTASGLVVVLAVEWLARRSAARARGT</sequence>
<protein>
    <submittedName>
        <fullName evidence="3">Lysostaphin resistance A-like protein</fullName>
    </submittedName>
</protein>
<dbReference type="InterPro" id="IPR003675">
    <property type="entry name" value="Rce1/LyrA-like_dom"/>
</dbReference>
<keyword evidence="4" id="KW-1185">Reference proteome</keyword>
<evidence type="ECO:0000313" key="4">
    <source>
        <dbReference type="Proteomes" id="UP001589906"/>
    </source>
</evidence>
<feature type="transmembrane region" description="Helical" evidence="1">
    <location>
        <begin position="190"/>
        <end position="212"/>
    </location>
</feature>
<dbReference type="Proteomes" id="UP001589906">
    <property type="component" value="Unassembled WGS sequence"/>
</dbReference>
<feature type="transmembrane region" description="Helical" evidence="1">
    <location>
        <begin position="79"/>
        <end position="102"/>
    </location>
</feature>
<dbReference type="EMBL" id="JBHLSW010000003">
    <property type="protein sequence ID" value="MFC0632613.1"/>
    <property type="molecule type" value="Genomic_DNA"/>
</dbReference>
<comment type="caution">
    <text evidence="3">The sequence shown here is derived from an EMBL/GenBank/DDBJ whole genome shotgun (WGS) entry which is preliminary data.</text>
</comment>